<dbReference type="EMBL" id="JAAPAO010003375">
    <property type="protein sequence ID" value="KAF4646503.1"/>
    <property type="molecule type" value="Genomic_DNA"/>
</dbReference>
<dbReference type="Proteomes" id="UP000591131">
    <property type="component" value="Unassembled WGS sequence"/>
</dbReference>
<organism evidence="2 3">
    <name type="scientific">Perkinsus chesapeaki</name>
    <name type="common">Clam parasite</name>
    <name type="synonym">Perkinsus andrewsi</name>
    <dbReference type="NCBI Taxonomy" id="330153"/>
    <lineage>
        <taxon>Eukaryota</taxon>
        <taxon>Sar</taxon>
        <taxon>Alveolata</taxon>
        <taxon>Perkinsozoa</taxon>
        <taxon>Perkinsea</taxon>
        <taxon>Perkinsida</taxon>
        <taxon>Perkinsidae</taxon>
        <taxon>Perkinsus</taxon>
    </lineage>
</organism>
<reference evidence="2 3" key="1">
    <citation type="submission" date="2020-04" db="EMBL/GenBank/DDBJ databases">
        <title>Perkinsus chesapeaki whole genome sequence.</title>
        <authorList>
            <person name="Bogema D.R."/>
        </authorList>
    </citation>
    <scope>NUCLEOTIDE SEQUENCE [LARGE SCALE GENOMIC DNA]</scope>
    <source>
        <strain evidence="2">ATCC PRA-425</strain>
    </source>
</reference>
<feature type="non-terminal residue" evidence="2">
    <location>
        <position position="1"/>
    </location>
</feature>
<keyword evidence="1" id="KW-0472">Membrane</keyword>
<feature type="transmembrane region" description="Helical" evidence="1">
    <location>
        <begin position="49"/>
        <end position="71"/>
    </location>
</feature>
<comment type="caution">
    <text evidence="2">The sequence shown here is derived from an EMBL/GenBank/DDBJ whole genome shotgun (WGS) entry which is preliminary data.</text>
</comment>
<feature type="non-terminal residue" evidence="2">
    <location>
        <position position="159"/>
    </location>
</feature>
<accession>A0A7J6KGI6</accession>
<proteinExistence type="predicted"/>
<evidence type="ECO:0000256" key="1">
    <source>
        <dbReference type="SAM" id="Phobius"/>
    </source>
</evidence>
<evidence type="ECO:0000313" key="2">
    <source>
        <dbReference type="EMBL" id="KAF4646503.1"/>
    </source>
</evidence>
<gene>
    <name evidence="2" type="ORF">FOL47_006070</name>
</gene>
<keyword evidence="1" id="KW-1133">Transmembrane helix</keyword>
<name>A0A7J6KGI6_PERCH</name>
<keyword evidence="3" id="KW-1185">Reference proteome</keyword>
<evidence type="ECO:0000313" key="3">
    <source>
        <dbReference type="Proteomes" id="UP000591131"/>
    </source>
</evidence>
<dbReference type="AlphaFoldDB" id="A0A7J6KGI6"/>
<keyword evidence="1" id="KW-0812">Transmembrane</keyword>
<sequence length="159" mass="18095">AFWFTRYATVTQQCLIITLRAFLSLSLQLQPEKNDQAPCDGVQYVDDGFWYIAVRCYTAAAVVICVFWIVVGSEVGFSKLRANCSSESCIGIKVEAHEEPLFRMEEKKIDAIIQLLNKISTHHRIAEKDLSKLTGKLSNLSQLRPYIKPYIQPFYALLS</sequence>
<protein>
    <submittedName>
        <fullName evidence="2">Uncharacterized protein</fullName>
    </submittedName>
</protein>